<dbReference type="EMBL" id="LN879430">
    <property type="protein sequence ID" value="CUH93850.1"/>
    <property type="molecule type" value="Genomic_DNA"/>
</dbReference>
<name>A0A0K8J8E0_9FIRM</name>
<dbReference type="OrthoDB" id="9793324at2"/>
<dbReference type="InterPro" id="IPR014202">
    <property type="entry name" value="Spore_II_R"/>
</dbReference>
<dbReference type="RefSeq" id="WP_058259063.1">
    <property type="nucleotide sequence ID" value="NZ_LN879430.1"/>
</dbReference>
<organism evidence="1 2">
    <name type="scientific">Herbinix luporum</name>
    <dbReference type="NCBI Taxonomy" id="1679721"/>
    <lineage>
        <taxon>Bacteria</taxon>
        <taxon>Bacillati</taxon>
        <taxon>Bacillota</taxon>
        <taxon>Clostridia</taxon>
        <taxon>Lachnospirales</taxon>
        <taxon>Lachnospiraceae</taxon>
        <taxon>Herbinix</taxon>
    </lineage>
</organism>
<evidence type="ECO:0000313" key="1">
    <source>
        <dbReference type="EMBL" id="CUH93850.1"/>
    </source>
</evidence>
<reference evidence="2" key="1">
    <citation type="submission" date="2015-09" db="EMBL/GenBank/DDBJ databases">
        <authorList>
            <person name="Wibberg D."/>
        </authorList>
    </citation>
    <scope>NUCLEOTIDE SEQUENCE [LARGE SCALE GENOMIC DNA]</scope>
    <source>
        <strain evidence="2">SD1D</strain>
    </source>
</reference>
<dbReference type="KEGG" id="hsd:SD1D_2338"/>
<dbReference type="Proteomes" id="UP000196053">
    <property type="component" value="Chromosome I"/>
</dbReference>
<gene>
    <name evidence="1" type="ORF">SD1D_2338</name>
</gene>
<dbReference type="AlphaFoldDB" id="A0A0K8J8E0"/>
<dbReference type="NCBIfam" id="TIGR02837">
    <property type="entry name" value="spore_II_R"/>
    <property type="match status" value="1"/>
</dbReference>
<accession>A0A0K8J8E0</accession>
<evidence type="ECO:0000313" key="2">
    <source>
        <dbReference type="Proteomes" id="UP000196053"/>
    </source>
</evidence>
<sequence length="233" mass="27129">MKNKINKRLRRKNLHNKAYTDKNNNRIRVFFLLALLIISYTLTQILHLYKSKPSRLQEEIAKEIIRFHVVANSDSDEDQNLKYQVKDAVLKTLYPYLKDVDNINHARAILKEKLPLIEEVASKVIKDKGYTYSVLASYSNCYFPLKVYGDYTFPPGTYQAVQVKIGKAQGKNWWCVMFPPLCFVDETYSIVSSESEKKLSFLLTDEELDALKTKRLPVKVKFKLFAALKNLFC</sequence>
<evidence type="ECO:0008006" key="3">
    <source>
        <dbReference type="Google" id="ProtNLM"/>
    </source>
</evidence>
<dbReference type="Pfam" id="PF09551">
    <property type="entry name" value="Spore_II_R"/>
    <property type="match status" value="1"/>
</dbReference>
<keyword evidence="2" id="KW-1185">Reference proteome</keyword>
<proteinExistence type="predicted"/>
<protein>
    <recommendedName>
        <fullName evidence="3">Stage II sporulation protein R</fullName>
    </recommendedName>
</protein>